<evidence type="ECO:0000259" key="2">
    <source>
        <dbReference type="Pfam" id="PF22622"/>
    </source>
</evidence>
<dbReference type="GO" id="GO:0044594">
    <property type="term" value="F:17-beta-hydroxysteroid dehydrogenase (NAD+) activity"/>
    <property type="evidence" value="ECO:0007669"/>
    <property type="project" value="TreeGrafter"/>
</dbReference>
<dbReference type="GO" id="GO:0006635">
    <property type="term" value="P:fatty acid beta-oxidation"/>
    <property type="evidence" value="ECO:0007669"/>
    <property type="project" value="TreeGrafter"/>
</dbReference>
<feature type="domain" description="MaoC-like" evidence="1">
    <location>
        <begin position="230"/>
        <end position="339"/>
    </location>
</feature>
<gene>
    <name evidence="3" type="ORF">CVT26_008223</name>
</gene>
<dbReference type="SUPFAM" id="SSF54637">
    <property type="entry name" value="Thioesterase/thiol ester dehydrase-isomerase"/>
    <property type="match status" value="2"/>
</dbReference>
<organism evidence="3 4">
    <name type="scientific">Gymnopilus dilepis</name>
    <dbReference type="NCBI Taxonomy" id="231916"/>
    <lineage>
        <taxon>Eukaryota</taxon>
        <taxon>Fungi</taxon>
        <taxon>Dikarya</taxon>
        <taxon>Basidiomycota</taxon>
        <taxon>Agaricomycotina</taxon>
        <taxon>Agaricomycetes</taxon>
        <taxon>Agaricomycetidae</taxon>
        <taxon>Agaricales</taxon>
        <taxon>Agaricineae</taxon>
        <taxon>Hymenogastraceae</taxon>
        <taxon>Gymnopilus</taxon>
    </lineage>
</organism>
<dbReference type="GO" id="GO:0005777">
    <property type="term" value="C:peroxisome"/>
    <property type="evidence" value="ECO:0007669"/>
    <property type="project" value="TreeGrafter"/>
</dbReference>
<name>A0A409XX85_9AGAR</name>
<dbReference type="CDD" id="cd03448">
    <property type="entry name" value="HDE_HSD"/>
    <property type="match status" value="1"/>
</dbReference>
<dbReference type="Proteomes" id="UP000284706">
    <property type="component" value="Unassembled WGS sequence"/>
</dbReference>
<dbReference type="PANTHER" id="PTHR13078:SF57">
    <property type="entry name" value="DEHYDRATASE, PUTATIVE (AFU_ORTHOLOGUE AFUA_5G00640)-RELATED"/>
    <property type="match status" value="1"/>
</dbReference>
<accession>A0A409XX85</accession>
<dbReference type="Gene3D" id="3.10.129.10">
    <property type="entry name" value="Hotdog Thioesterase"/>
    <property type="match status" value="1"/>
</dbReference>
<comment type="caution">
    <text evidence="3">The sequence shown here is derived from an EMBL/GenBank/DDBJ whole genome shotgun (WGS) entry which is preliminary data.</text>
</comment>
<dbReference type="STRING" id="231916.A0A409XX85"/>
<feature type="domain" description="Peroxisomal multifunctional enzyme type 2-like N-terminal" evidence="2">
    <location>
        <begin position="52"/>
        <end position="202"/>
    </location>
</feature>
<dbReference type="GO" id="GO:0003857">
    <property type="term" value="F:(3S)-3-hydroxyacyl-CoA dehydrogenase (NAD+) activity"/>
    <property type="evidence" value="ECO:0007669"/>
    <property type="project" value="TreeGrafter"/>
</dbReference>
<sequence>MTVITPRQRGLTLLLLLPPPPVSVTLPFIPHKMPGDLSQVVGFTLPDKPVAWNKRDLLIYAAGVGAKADDYQFVYARMTFHTKHRGLELTPQHATDRNFSALPTYPVVLPFKLNEFDVNVFSERMKFRSVPGLPPLNPNRVVHATQSIEILKPLPLASGEGWTWKSRYTGVVENKTGLILTVENTLVSPNGEVYAKLYSSSFNLGAKVTGDKYSKIIAGPPQGKPIPKDRKADWVVQDQTTPEQAIIFRLSGDYNPLHIDPKIGQGAGFGGVILHGLSTFGFGARAIIKTVGGNDPNSLKFYGVRFTSPVKPGDKLETSIWEVGKGPNGTTEVAFETKNLNTGKVVLGSGVAYVFKKGGAKL</sequence>
<evidence type="ECO:0000259" key="1">
    <source>
        <dbReference type="Pfam" id="PF01575"/>
    </source>
</evidence>
<evidence type="ECO:0000313" key="4">
    <source>
        <dbReference type="Proteomes" id="UP000284706"/>
    </source>
</evidence>
<dbReference type="OrthoDB" id="60204at2759"/>
<dbReference type="InterPro" id="IPR054357">
    <property type="entry name" value="MFE-2_N"/>
</dbReference>
<dbReference type="PANTHER" id="PTHR13078">
    <property type="entry name" value="PEROXISOMAL MULTIFUNCTIONAL ENZYME TYPE 2-RELATED"/>
    <property type="match status" value="1"/>
</dbReference>
<dbReference type="InParanoid" id="A0A409XX85"/>
<reference evidence="3 4" key="1">
    <citation type="journal article" date="2018" name="Evol. Lett.">
        <title>Horizontal gene cluster transfer increased hallucinogenic mushroom diversity.</title>
        <authorList>
            <person name="Reynolds H.T."/>
            <person name="Vijayakumar V."/>
            <person name="Gluck-Thaler E."/>
            <person name="Korotkin H.B."/>
            <person name="Matheny P.B."/>
            <person name="Slot J.C."/>
        </authorList>
    </citation>
    <scope>NUCLEOTIDE SEQUENCE [LARGE SCALE GENOMIC DNA]</scope>
    <source>
        <strain evidence="3 4">SRW20</strain>
    </source>
</reference>
<dbReference type="Pfam" id="PF01575">
    <property type="entry name" value="MaoC_dehydratas"/>
    <property type="match status" value="1"/>
</dbReference>
<dbReference type="AlphaFoldDB" id="A0A409XX85"/>
<dbReference type="InterPro" id="IPR002539">
    <property type="entry name" value="MaoC-like_dom"/>
</dbReference>
<evidence type="ECO:0000313" key="3">
    <source>
        <dbReference type="EMBL" id="PPQ95378.1"/>
    </source>
</evidence>
<protein>
    <submittedName>
        <fullName evidence="3">Uncharacterized protein</fullName>
    </submittedName>
</protein>
<dbReference type="InterPro" id="IPR029069">
    <property type="entry name" value="HotDog_dom_sf"/>
</dbReference>
<dbReference type="EMBL" id="NHYE01001428">
    <property type="protein sequence ID" value="PPQ95378.1"/>
    <property type="molecule type" value="Genomic_DNA"/>
</dbReference>
<dbReference type="GO" id="GO:0004300">
    <property type="term" value="F:enoyl-CoA hydratase activity"/>
    <property type="evidence" value="ECO:0007669"/>
    <property type="project" value="TreeGrafter"/>
</dbReference>
<proteinExistence type="predicted"/>
<dbReference type="Pfam" id="PF22622">
    <property type="entry name" value="MFE-2_hydrat-2_N"/>
    <property type="match status" value="1"/>
</dbReference>
<keyword evidence="4" id="KW-1185">Reference proteome</keyword>